<dbReference type="PANTHER" id="PTHR33050">
    <property type="entry name" value="REVERSE TRANSCRIPTASE DOMAIN-CONTAINING PROTEIN"/>
    <property type="match status" value="1"/>
</dbReference>
<dbReference type="Proteomes" id="UP000324800">
    <property type="component" value="Unassembled WGS sequence"/>
</dbReference>
<sequence>MFCLNKGKGSITIAPLVDKVLKLAEQINWIIEASHIPGLSNTIPDSLSRLSRCGDYAIRREVLQKTHKELGIQISIDVFATRANRQCTRYCSISKDKFAVKRNGFKLELSEEVPLHHPPISQLLKTIRKVMKERVPIAILIVPELPNQKWFTELREIAIQKVCI</sequence>
<gene>
    <name evidence="1" type="ORF">EZS28_013705</name>
</gene>
<accession>A0A5J4W7D3</accession>
<dbReference type="PANTHER" id="PTHR33050:SF7">
    <property type="entry name" value="RIBONUCLEASE H"/>
    <property type="match status" value="1"/>
</dbReference>
<proteinExistence type="predicted"/>
<organism evidence="1 2">
    <name type="scientific">Streblomastix strix</name>
    <dbReference type="NCBI Taxonomy" id="222440"/>
    <lineage>
        <taxon>Eukaryota</taxon>
        <taxon>Metamonada</taxon>
        <taxon>Preaxostyla</taxon>
        <taxon>Oxymonadida</taxon>
        <taxon>Streblomastigidae</taxon>
        <taxon>Streblomastix</taxon>
    </lineage>
</organism>
<evidence type="ECO:0000313" key="2">
    <source>
        <dbReference type="Proteomes" id="UP000324800"/>
    </source>
</evidence>
<evidence type="ECO:0000313" key="1">
    <source>
        <dbReference type="EMBL" id="KAA6390768.1"/>
    </source>
</evidence>
<dbReference type="InterPro" id="IPR052055">
    <property type="entry name" value="Hepadnavirus_pol/RT"/>
</dbReference>
<name>A0A5J4W7D3_9EUKA</name>
<dbReference type="EMBL" id="SNRW01003113">
    <property type="protein sequence ID" value="KAA6390768.1"/>
    <property type="molecule type" value="Genomic_DNA"/>
</dbReference>
<dbReference type="OrthoDB" id="2897838at2759"/>
<dbReference type="AlphaFoldDB" id="A0A5J4W7D3"/>
<protein>
    <submittedName>
        <fullName evidence="1">Uncharacterized protein</fullName>
    </submittedName>
</protein>
<reference evidence="1 2" key="1">
    <citation type="submission" date="2019-03" db="EMBL/GenBank/DDBJ databases">
        <title>Single cell metagenomics reveals metabolic interactions within the superorganism composed of flagellate Streblomastix strix and complex community of Bacteroidetes bacteria on its surface.</title>
        <authorList>
            <person name="Treitli S.C."/>
            <person name="Kolisko M."/>
            <person name="Husnik F."/>
            <person name="Keeling P."/>
            <person name="Hampl V."/>
        </authorList>
    </citation>
    <scope>NUCLEOTIDE SEQUENCE [LARGE SCALE GENOMIC DNA]</scope>
    <source>
        <strain evidence="1">ST1C</strain>
    </source>
</reference>
<comment type="caution">
    <text evidence="1">The sequence shown here is derived from an EMBL/GenBank/DDBJ whole genome shotgun (WGS) entry which is preliminary data.</text>
</comment>